<feature type="compositionally biased region" description="Low complexity" evidence="2">
    <location>
        <begin position="326"/>
        <end position="351"/>
    </location>
</feature>
<feature type="region of interest" description="Disordered" evidence="2">
    <location>
        <begin position="313"/>
        <end position="351"/>
    </location>
</feature>
<dbReference type="Proteomes" id="UP001150062">
    <property type="component" value="Unassembled WGS sequence"/>
</dbReference>
<proteinExistence type="predicted"/>
<protein>
    <submittedName>
        <fullName evidence="3">Enbp1 protein</fullName>
    </submittedName>
</protein>
<keyword evidence="1" id="KW-0175">Coiled coil</keyword>
<evidence type="ECO:0000313" key="3">
    <source>
        <dbReference type="EMBL" id="KAJ6231399.1"/>
    </source>
</evidence>
<feature type="region of interest" description="Disordered" evidence="2">
    <location>
        <begin position="214"/>
        <end position="298"/>
    </location>
</feature>
<dbReference type="EMBL" id="JAOAOG010000300">
    <property type="protein sequence ID" value="KAJ6231399.1"/>
    <property type="molecule type" value="Genomic_DNA"/>
</dbReference>
<feature type="coiled-coil region" evidence="1">
    <location>
        <begin position="468"/>
        <end position="495"/>
    </location>
</feature>
<evidence type="ECO:0000256" key="2">
    <source>
        <dbReference type="SAM" id="MobiDB-lite"/>
    </source>
</evidence>
<evidence type="ECO:0000256" key="1">
    <source>
        <dbReference type="SAM" id="Coils"/>
    </source>
</evidence>
<feature type="compositionally biased region" description="Low complexity" evidence="2">
    <location>
        <begin position="235"/>
        <end position="246"/>
    </location>
</feature>
<organism evidence="3 4">
    <name type="scientific">Anaeramoeba flamelloides</name>
    <dbReference type="NCBI Taxonomy" id="1746091"/>
    <lineage>
        <taxon>Eukaryota</taxon>
        <taxon>Metamonada</taxon>
        <taxon>Anaeramoebidae</taxon>
        <taxon>Anaeramoeba</taxon>
    </lineage>
</organism>
<reference evidence="3" key="1">
    <citation type="submission" date="2022-08" db="EMBL/GenBank/DDBJ databases">
        <title>Novel sulfate-reducing endosymbionts in the free-living metamonad Anaeramoeba.</title>
        <authorList>
            <person name="Jerlstrom-Hultqvist J."/>
            <person name="Cepicka I."/>
            <person name="Gallot-Lavallee L."/>
            <person name="Salas-Leiva D."/>
            <person name="Curtis B.A."/>
            <person name="Zahonova K."/>
            <person name="Pipaliya S."/>
            <person name="Dacks J."/>
            <person name="Roger A.J."/>
        </authorList>
    </citation>
    <scope>NUCLEOTIDE SEQUENCE</scope>
    <source>
        <strain evidence="3">Schooner1</strain>
    </source>
</reference>
<evidence type="ECO:0000313" key="4">
    <source>
        <dbReference type="Proteomes" id="UP001150062"/>
    </source>
</evidence>
<name>A0ABQ8XFW0_9EUKA</name>
<accession>A0ABQ8XFW0</accession>
<comment type="caution">
    <text evidence="3">The sequence shown here is derived from an EMBL/GenBank/DDBJ whole genome shotgun (WGS) entry which is preliminary data.</text>
</comment>
<gene>
    <name evidence="3" type="ORF">M0813_05825</name>
</gene>
<sequence length="675" mass="79048">MNFENEEPTILNENIDFLNFEDLEDNLTPILDLNLLGMNNSTHSSNNVDTSINDNGNTIKDQFNYKPLDNRVSLQSVPSLDTKFMMYCKEPFPNMILEEESGNELLSDNNGAIVVKSEIEEPISIPKLKPSFSQRSLLLPEREFSFSEFSLKMEDPLPRFVPPPEFYQDNLEDNHNSSLFRLNSGMEFENYLENNFNDSFNKKSLYHNNRAIDNNTTMRDENENKEELKRHKNQINKNNKANNQNIGYSMDLNPKQNKNENKKNQKKRNKVIIKKIIKKKKKSKKIIHKKNNNKQNEEEDFDLKMFEKLSLKDSQKRKRELKTHGNTTTTTATSSNSNTSNSKSNSNENQNQAKNNLKRLDSTIVESGKDVFKLLVGQLWIISGGAPQKFLTPYTKEIARHIGKVFNASENETKNFQSQLKYLLSNSRRTFTEFILELIIGLISLIHSNDPPEISKQLYNVLIEINKLNSKDNLNEEQDQKLEELKTQLERIYQDCISYKTLLYWFNKRYVDRLINFFSIQSQKEFSERHLFFLGKSKFILSCLLLIPELIKTDGIIKEYFQLINRDYENNVLNLYINNRGGKAKLANKIIREHGINHGKYWSMISKDYCERLNFTPKTIFDHLPFKEIIENPSLANLCKRNYFIKPEEKKKVLAKEKKIKVKINANWLHKKSIL</sequence>
<feature type="compositionally biased region" description="Basic residues" evidence="2">
    <location>
        <begin position="264"/>
        <end position="292"/>
    </location>
</feature>
<keyword evidence="4" id="KW-1185">Reference proteome</keyword>
<feature type="compositionally biased region" description="Basic and acidic residues" evidence="2">
    <location>
        <begin position="218"/>
        <end position="229"/>
    </location>
</feature>